<evidence type="ECO:0000259" key="1">
    <source>
        <dbReference type="PROSITE" id="PS50878"/>
    </source>
</evidence>
<dbReference type="PANTHER" id="PTHR33332">
    <property type="entry name" value="REVERSE TRANSCRIPTASE DOMAIN-CONTAINING PROTEIN"/>
    <property type="match status" value="1"/>
</dbReference>
<evidence type="ECO:0000313" key="2">
    <source>
        <dbReference type="EMBL" id="CAL4079021.1"/>
    </source>
</evidence>
<keyword evidence="3" id="KW-1185">Reference proteome</keyword>
<gene>
    <name evidence="2" type="ORF">MNOR_LOCUS10823</name>
</gene>
<dbReference type="Proteomes" id="UP001497623">
    <property type="component" value="Unassembled WGS sequence"/>
</dbReference>
<feature type="non-terminal residue" evidence="2">
    <location>
        <position position="1"/>
    </location>
</feature>
<proteinExistence type="predicted"/>
<feature type="non-terminal residue" evidence="2">
    <location>
        <position position="138"/>
    </location>
</feature>
<comment type="caution">
    <text evidence="2">The sequence shown here is derived from an EMBL/GenBank/DDBJ whole genome shotgun (WGS) entry which is preliminary data.</text>
</comment>
<dbReference type="PROSITE" id="PS50878">
    <property type="entry name" value="RT_POL"/>
    <property type="match status" value="1"/>
</dbReference>
<feature type="domain" description="Reverse transcriptase" evidence="1">
    <location>
        <begin position="1"/>
        <end position="138"/>
    </location>
</feature>
<dbReference type="InterPro" id="IPR000477">
    <property type="entry name" value="RT_dom"/>
</dbReference>
<sequence>HGFRSNRSCLTQLLEYFLEVHDILDEHDPVDAIYLDCKKAFDTVPHRRLLAKLQAYGITGKVLKWIECFLSDRSQRVIVKGILSDSLPVWSGVPQGSVLGPILFLIFINDLLEGITSSGKLFADDSKLFRRIKSDEDR</sequence>
<protein>
    <recommendedName>
        <fullName evidence="1">Reverse transcriptase domain-containing protein</fullName>
    </recommendedName>
</protein>
<evidence type="ECO:0000313" key="3">
    <source>
        <dbReference type="Proteomes" id="UP001497623"/>
    </source>
</evidence>
<dbReference type="EMBL" id="CAXKWB010005559">
    <property type="protein sequence ID" value="CAL4079021.1"/>
    <property type="molecule type" value="Genomic_DNA"/>
</dbReference>
<dbReference type="AlphaFoldDB" id="A0AAV2QDF3"/>
<organism evidence="2 3">
    <name type="scientific">Meganyctiphanes norvegica</name>
    <name type="common">Northern krill</name>
    <name type="synonym">Thysanopoda norvegica</name>
    <dbReference type="NCBI Taxonomy" id="48144"/>
    <lineage>
        <taxon>Eukaryota</taxon>
        <taxon>Metazoa</taxon>
        <taxon>Ecdysozoa</taxon>
        <taxon>Arthropoda</taxon>
        <taxon>Crustacea</taxon>
        <taxon>Multicrustacea</taxon>
        <taxon>Malacostraca</taxon>
        <taxon>Eumalacostraca</taxon>
        <taxon>Eucarida</taxon>
        <taxon>Euphausiacea</taxon>
        <taxon>Euphausiidae</taxon>
        <taxon>Meganyctiphanes</taxon>
    </lineage>
</organism>
<dbReference type="Pfam" id="PF00078">
    <property type="entry name" value="RVT_1"/>
    <property type="match status" value="1"/>
</dbReference>
<reference evidence="2 3" key="1">
    <citation type="submission" date="2024-05" db="EMBL/GenBank/DDBJ databases">
        <authorList>
            <person name="Wallberg A."/>
        </authorList>
    </citation>
    <scope>NUCLEOTIDE SEQUENCE [LARGE SCALE GENOMIC DNA]</scope>
</reference>
<name>A0AAV2QDF3_MEGNR</name>
<accession>A0AAV2QDF3</accession>